<dbReference type="OrthoDB" id="265201at2"/>
<dbReference type="GO" id="GO:0016787">
    <property type="term" value="F:hydrolase activity"/>
    <property type="evidence" value="ECO:0007669"/>
    <property type="project" value="UniProtKB-KW"/>
</dbReference>
<sequence length="321" mass="35173">MNRRLFVLLLVLIAPLAIMAAPAATRGDELPYTHQEDVIYGRKFGTALTMDIFKPKRETNGAAIVLAVSGGFFSSHEAINPALVLPLTNRGYTVFTVVHGSQPRYTVPEIVEDMNRAVRFIRHHAADYGIDTNRIGVTGASAGGHLSLMLGTAGSQGDPNAKDPVDRESSRVQAVACFFPPTDLLNWGKTGKEMIRATDHDPRYRPAFDHRERDEKTALWVPITDPEKLRQIAHKISPIDHVTPDDPPTLMIHGDADPVVPVQQAQTMAEALKKAGVETKLIIKEGAGHGWLSILNDVNQFVDWFDAHLKKADASGDVKSP</sequence>
<evidence type="ECO:0000256" key="1">
    <source>
        <dbReference type="ARBA" id="ARBA00022801"/>
    </source>
</evidence>
<evidence type="ECO:0000259" key="3">
    <source>
        <dbReference type="Pfam" id="PF20434"/>
    </source>
</evidence>
<dbReference type="PANTHER" id="PTHR48081">
    <property type="entry name" value="AB HYDROLASE SUPERFAMILY PROTEIN C4A8.06C"/>
    <property type="match status" value="1"/>
</dbReference>
<dbReference type="STRING" id="886293.Sinac_4628"/>
<keyword evidence="5" id="KW-1185">Reference proteome</keyword>
<accession>L0DIY3</accession>
<dbReference type="HOGENOM" id="CLU_012494_4_0_0"/>
<dbReference type="ESTHER" id="sinad-l0diy3">
    <property type="family name" value="BD-FAE"/>
</dbReference>
<dbReference type="KEGG" id="saci:Sinac_4628"/>
<evidence type="ECO:0000313" key="5">
    <source>
        <dbReference type="Proteomes" id="UP000010798"/>
    </source>
</evidence>
<gene>
    <name evidence="4" type="ordered locus">Sinac_4628</name>
</gene>
<dbReference type="eggNOG" id="COG0657">
    <property type="taxonomic scope" value="Bacteria"/>
</dbReference>
<dbReference type="SUPFAM" id="SSF53474">
    <property type="entry name" value="alpha/beta-Hydrolases"/>
    <property type="match status" value="1"/>
</dbReference>
<dbReference type="AlphaFoldDB" id="L0DIY3"/>
<dbReference type="PANTHER" id="PTHR48081:SF13">
    <property type="entry name" value="ALPHA_BETA HYDROLASE"/>
    <property type="match status" value="1"/>
</dbReference>
<protein>
    <submittedName>
        <fullName evidence="4">Esterase/lipase</fullName>
    </submittedName>
</protein>
<dbReference type="RefSeq" id="WP_015247919.1">
    <property type="nucleotide sequence ID" value="NC_019892.1"/>
</dbReference>
<dbReference type="InterPro" id="IPR049492">
    <property type="entry name" value="BD-FAE-like_dom"/>
</dbReference>
<feature type="domain" description="BD-FAE-like" evidence="3">
    <location>
        <begin position="50"/>
        <end position="272"/>
    </location>
</feature>
<proteinExistence type="predicted"/>
<dbReference type="EMBL" id="CP003364">
    <property type="protein sequence ID" value="AGA28805.1"/>
    <property type="molecule type" value="Genomic_DNA"/>
</dbReference>
<dbReference type="InterPro" id="IPR029058">
    <property type="entry name" value="AB_hydrolase_fold"/>
</dbReference>
<name>L0DIY3_SINAD</name>
<dbReference type="Gene3D" id="3.40.50.1820">
    <property type="entry name" value="alpha/beta hydrolase"/>
    <property type="match status" value="1"/>
</dbReference>
<keyword evidence="2" id="KW-0732">Signal</keyword>
<evidence type="ECO:0000313" key="4">
    <source>
        <dbReference type="EMBL" id="AGA28805.1"/>
    </source>
</evidence>
<feature type="chain" id="PRO_5003940293" evidence="2">
    <location>
        <begin position="21"/>
        <end position="321"/>
    </location>
</feature>
<feature type="signal peptide" evidence="2">
    <location>
        <begin position="1"/>
        <end position="20"/>
    </location>
</feature>
<dbReference type="Pfam" id="PF20434">
    <property type="entry name" value="BD-FAE"/>
    <property type="match status" value="1"/>
</dbReference>
<dbReference type="InterPro" id="IPR050300">
    <property type="entry name" value="GDXG_lipolytic_enzyme"/>
</dbReference>
<dbReference type="Proteomes" id="UP000010798">
    <property type="component" value="Chromosome"/>
</dbReference>
<keyword evidence="1" id="KW-0378">Hydrolase</keyword>
<evidence type="ECO:0000256" key="2">
    <source>
        <dbReference type="SAM" id="SignalP"/>
    </source>
</evidence>
<reference evidence="4 5" key="1">
    <citation type="submission" date="2012-02" db="EMBL/GenBank/DDBJ databases">
        <title>Complete sequence of chromosome of Singulisphaera acidiphila DSM 18658.</title>
        <authorList>
            <consortium name="US DOE Joint Genome Institute (JGI-PGF)"/>
            <person name="Lucas S."/>
            <person name="Copeland A."/>
            <person name="Lapidus A."/>
            <person name="Glavina del Rio T."/>
            <person name="Dalin E."/>
            <person name="Tice H."/>
            <person name="Bruce D."/>
            <person name="Goodwin L."/>
            <person name="Pitluck S."/>
            <person name="Peters L."/>
            <person name="Ovchinnikova G."/>
            <person name="Chertkov O."/>
            <person name="Kyrpides N."/>
            <person name="Mavromatis K."/>
            <person name="Ivanova N."/>
            <person name="Brettin T."/>
            <person name="Detter J.C."/>
            <person name="Han C."/>
            <person name="Larimer F."/>
            <person name="Land M."/>
            <person name="Hauser L."/>
            <person name="Markowitz V."/>
            <person name="Cheng J.-F."/>
            <person name="Hugenholtz P."/>
            <person name="Woyke T."/>
            <person name="Wu D."/>
            <person name="Tindall B."/>
            <person name="Pomrenke H."/>
            <person name="Brambilla E."/>
            <person name="Klenk H.-P."/>
            <person name="Eisen J.A."/>
        </authorList>
    </citation>
    <scope>NUCLEOTIDE SEQUENCE [LARGE SCALE GENOMIC DNA]</scope>
    <source>
        <strain evidence="5">ATCC BAA-1392 / DSM 18658 / VKM B-2454 / MOB10</strain>
    </source>
</reference>
<organism evidence="4 5">
    <name type="scientific">Singulisphaera acidiphila (strain ATCC BAA-1392 / DSM 18658 / VKM B-2454 / MOB10)</name>
    <dbReference type="NCBI Taxonomy" id="886293"/>
    <lineage>
        <taxon>Bacteria</taxon>
        <taxon>Pseudomonadati</taxon>
        <taxon>Planctomycetota</taxon>
        <taxon>Planctomycetia</taxon>
        <taxon>Isosphaerales</taxon>
        <taxon>Isosphaeraceae</taxon>
        <taxon>Singulisphaera</taxon>
    </lineage>
</organism>